<feature type="transmembrane region" description="Helical" evidence="8">
    <location>
        <begin position="6"/>
        <end position="27"/>
    </location>
</feature>
<dbReference type="AlphaFoldDB" id="A0A9D1MDY5"/>
<comment type="caution">
    <text evidence="9">The sequence shown here is derived from an EMBL/GenBank/DDBJ whole genome shotgun (WGS) entry which is preliminary data.</text>
</comment>
<name>A0A9D1MDY5_9FIRM</name>
<keyword evidence="1 8" id="KW-0813">Transport</keyword>
<evidence type="ECO:0000256" key="8">
    <source>
        <dbReference type="HAMAP-Rule" id="MF_01521"/>
    </source>
</evidence>
<dbReference type="Proteomes" id="UP000824109">
    <property type="component" value="Unassembled WGS sequence"/>
</dbReference>
<evidence type="ECO:0000313" key="9">
    <source>
        <dbReference type="EMBL" id="HIU58410.1"/>
    </source>
</evidence>
<sequence>MGIIELLLIAVSLSMDAFAVAVCKGLAMKKVSLKEPCIVGAWFGGFQALMPAIGFFLGAAFEKYITPIDHWVAFVLLGIIGANMIKEALSKDEEEPDASLGARGMFIMAVATSIDALAVGITFAFLIDGVGHLIFAFAAIGVTTFILSAIGVKVGNIFGVKYKSKAELVGGVILILLGVKILLEHLGIL</sequence>
<dbReference type="InterPro" id="IPR022929">
    <property type="entry name" value="Put_MntP"/>
</dbReference>
<feature type="transmembrane region" description="Helical" evidence="8">
    <location>
        <begin position="166"/>
        <end position="183"/>
    </location>
</feature>
<comment type="function">
    <text evidence="8">Probably functions as a manganese efflux pump.</text>
</comment>
<keyword evidence="4 8" id="KW-1133">Transmembrane helix</keyword>
<feature type="transmembrane region" description="Helical" evidence="8">
    <location>
        <begin position="67"/>
        <end position="85"/>
    </location>
</feature>
<keyword evidence="5 8" id="KW-0406">Ion transport</keyword>
<reference evidence="9" key="2">
    <citation type="journal article" date="2021" name="PeerJ">
        <title>Extensive microbial diversity within the chicken gut microbiome revealed by metagenomics and culture.</title>
        <authorList>
            <person name="Gilroy R."/>
            <person name="Ravi A."/>
            <person name="Getino M."/>
            <person name="Pursley I."/>
            <person name="Horton D.L."/>
            <person name="Alikhan N.F."/>
            <person name="Baker D."/>
            <person name="Gharbi K."/>
            <person name="Hall N."/>
            <person name="Watson M."/>
            <person name="Adriaenssens E.M."/>
            <person name="Foster-Nyarko E."/>
            <person name="Jarju S."/>
            <person name="Secka A."/>
            <person name="Antonio M."/>
            <person name="Oren A."/>
            <person name="Chaudhuri R.R."/>
            <person name="La Ragione R."/>
            <person name="Hildebrand F."/>
            <person name="Pallen M.J."/>
        </authorList>
    </citation>
    <scope>NUCLEOTIDE SEQUENCE</scope>
    <source>
        <strain evidence="9">USAMLcec3-3695</strain>
    </source>
</reference>
<accession>A0A9D1MDY5</accession>
<keyword evidence="6 8" id="KW-0472">Membrane</keyword>
<organism evidence="9 10">
    <name type="scientific">Candidatus Ornithomonoglobus merdipullorum</name>
    <dbReference type="NCBI Taxonomy" id="2840895"/>
    <lineage>
        <taxon>Bacteria</taxon>
        <taxon>Bacillati</taxon>
        <taxon>Bacillota</taxon>
        <taxon>Clostridia</taxon>
        <taxon>Candidatus Ornithomonoglobus</taxon>
    </lineage>
</organism>
<keyword evidence="7 8" id="KW-0464">Manganese</keyword>
<evidence type="ECO:0000313" key="10">
    <source>
        <dbReference type="Proteomes" id="UP000824109"/>
    </source>
</evidence>
<dbReference type="EMBL" id="DVNB01000119">
    <property type="protein sequence ID" value="HIU58410.1"/>
    <property type="molecule type" value="Genomic_DNA"/>
</dbReference>
<dbReference type="InterPro" id="IPR003810">
    <property type="entry name" value="Mntp/YtaF"/>
</dbReference>
<evidence type="ECO:0000256" key="4">
    <source>
        <dbReference type="ARBA" id="ARBA00022989"/>
    </source>
</evidence>
<evidence type="ECO:0000256" key="7">
    <source>
        <dbReference type="ARBA" id="ARBA00023211"/>
    </source>
</evidence>
<dbReference type="HAMAP" id="MF_01521">
    <property type="entry name" value="MntP_pump"/>
    <property type="match status" value="1"/>
</dbReference>
<comment type="subcellular location">
    <subcellularLocation>
        <location evidence="8">Cell membrane</location>
        <topology evidence="8">Multi-pass membrane protein</topology>
    </subcellularLocation>
</comment>
<dbReference type="PANTHER" id="PTHR35529">
    <property type="entry name" value="MANGANESE EFFLUX PUMP MNTP-RELATED"/>
    <property type="match status" value="1"/>
</dbReference>
<evidence type="ECO:0000256" key="6">
    <source>
        <dbReference type="ARBA" id="ARBA00023136"/>
    </source>
</evidence>
<protein>
    <recommendedName>
        <fullName evidence="8">Putative manganese efflux pump MntP</fullName>
    </recommendedName>
</protein>
<comment type="similarity">
    <text evidence="8">Belongs to the MntP (TC 9.B.29) family.</text>
</comment>
<dbReference type="GO" id="GO:0005886">
    <property type="term" value="C:plasma membrane"/>
    <property type="evidence" value="ECO:0007669"/>
    <property type="project" value="UniProtKB-SubCell"/>
</dbReference>
<feature type="transmembrane region" description="Helical" evidence="8">
    <location>
        <begin position="133"/>
        <end position="154"/>
    </location>
</feature>
<feature type="transmembrane region" description="Helical" evidence="8">
    <location>
        <begin position="106"/>
        <end position="127"/>
    </location>
</feature>
<feature type="transmembrane region" description="Helical" evidence="8">
    <location>
        <begin position="39"/>
        <end position="61"/>
    </location>
</feature>
<evidence type="ECO:0000256" key="2">
    <source>
        <dbReference type="ARBA" id="ARBA00022475"/>
    </source>
</evidence>
<proteinExistence type="inferred from homology"/>
<dbReference type="PANTHER" id="PTHR35529:SF1">
    <property type="entry name" value="MANGANESE EFFLUX PUMP MNTP-RELATED"/>
    <property type="match status" value="1"/>
</dbReference>
<evidence type="ECO:0000256" key="1">
    <source>
        <dbReference type="ARBA" id="ARBA00022448"/>
    </source>
</evidence>
<evidence type="ECO:0000256" key="3">
    <source>
        <dbReference type="ARBA" id="ARBA00022692"/>
    </source>
</evidence>
<dbReference type="Pfam" id="PF02659">
    <property type="entry name" value="Mntp"/>
    <property type="match status" value="1"/>
</dbReference>
<evidence type="ECO:0000256" key="5">
    <source>
        <dbReference type="ARBA" id="ARBA00023065"/>
    </source>
</evidence>
<dbReference type="GO" id="GO:0005384">
    <property type="term" value="F:manganese ion transmembrane transporter activity"/>
    <property type="evidence" value="ECO:0007669"/>
    <property type="project" value="UniProtKB-UniRule"/>
</dbReference>
<reference evidence="9" key="1">
    <citation type="submission" date="2020-10" db="EMBL/GenBank/DDBJ databases">
        <authorList>
            <person name="Gilroy R."/>
        </authorList>
    </citation>
    <scope>NUCLEOTIDE SEQUENCE</scope>
    <source>
        <strain evidence="9">USAMLcec3-3695</strain>
    </source>
</reference>
<keyword evidence="3 8" id="KW-0812">Transmembrane</keyword>
<keyword evidence="2 8" id="KW-1003">Cell membrane</keyword>
<gene>
    <name evidence="8" type="primary">mntP</name>
    <name evidence="9" type="ORF">IAA61_11450</name>
</gene>